<dbReference type="InterPro" id="IPR014033">
    <property type="entry name" value="Arginase"/>
</dbReference>
<protein>
    <recommendedName>
        <fullName evidence="4">Arginase</fullName>
        <ecNumber evidence="3">3.5.3.1</ecNumber>
    </recommendedName>
</protein>
<dbReference type="eggNOG" id="COG0010">
    <property type="taxonomic scope" value="Bacteria"/>
</dbReference>
<evidence type="ECO:0000256" key="7">
    <source>
        <dbReference type="ARBA" id="ARBA00022801"/>
    </source>
</evidence>
<comment type="pathway">
    <text evidence="2">Nitrogen metabolism; urea cycle; L-ornithine and urea from L-arginine: step 1/1.</text>
</comment>
<dbReference type="PROSITE" id="PS01053">
    <property type="entry name" value="ARGINASE_1"/>
    <property type="match status" value="1"/>
</dbReference>
<dbReference type="GO" id="GO:0006525">
    <property type="term" value="P:arginine metabolic process"/>
    <property type="evidence" value="ECO:0007669"/>
    <property type="project" value="UniProtKB-KW"/>
</dbReference>
<dbReference type="CDD" id="cd09989">
    <property type="entry name" value="Arginase"/>
    <property type="match status" value="1"/>
</dbReference>
<keyword evidence="5" id="KW-0056">Arginine metabolism</keyword>
<keyword evidence="7 11" id="KW-0378">Hydrolase</keyword>
<dbReference type="RefSeq" id="WP_011310582.1">
    <property type="nucleotide sequence ID" value="NC_007404.1"/>
</dbReference>
<evidence type="ECO:0000256" key="5">
    <source>
        <dbReference type="ARBA" id="ARBA00022503"/>
    </source>
</evidence>
<dbReference type="EC" id="3.5.3.1" evidence="3"/>
<dbReference type="KEGG" id="tbd:Tbd_0069"/>
<evidence type="ECO:0000256" key="4">
    <source>
        <dbReference type="ARBA" id="ARBA00018123"/>
    </source>
</evidence>
<dbReference type="AlphaFoldDB" id="Q3SMM1"/>
<dbReference type="GO" id="GO:0030145">
    <property type="term" value="F:manganese ion binding"/>
    <property type="evidence" value="ECO:0007669"/>
    <property type="project" value="TreeGrafter"/>
</dbReference>
<keyword evidence="6" id="KW-0479">Metal-binding</keyword>
<name>Q3SMM1_THIDA</name>
<dbReference type="PANTHER" id="PTHR43782">
    <property type="entry name" value="ARGINASE"/>
    <property type="match status" value="1"/>
</dbReference>
<comment type="cofactor">
    <cofactor evidence="1">
        <name>Mn(2+)</name>
        <dbReference type="ChEBI" id="CHEBI:29035"/>
    </cofactor>
</comment>
<dbReference type="Gene3D" id="3.40.800.10">
    <property type="entry name" value="Ureohydrolase domain"/>
    <property type="match status" value="1"/>
</dbReference>
<dbReference type="GO" id="GO:0004053">
    <property type="term" value="F:arginase activity"/>
    <property type="evidence" value="ECO:0007669"/>
    <property type="project" value="UniProtKB-EC"/>
</dbReference>
<evidence type="ECO:0000256" key="8">
    <source>
        <dbReference type="ARBA" id="ARBA00023211"/>
    </source>
</evidence>
<evidence type="ECO:0000313" key="12">
    <source>
        <dbReference type="EMBL" id="AAZ96022.1"/>
    </source>
</evidence>
<evidence type="ECO:0000256" key="11">
    <source>
        <dbReference type="RuleBase" id="RU003684"/>
    </source>
</evidence>
<sequence>MSEPKPERSIIVIGAASCAGAPDPGCAAGPDALHHYEVFHDTPLQRVAWDAILRVPRMPPQAALIAVSALNRKLAEKVHGVLDEGNFPLVVGGDHSCAIGTWSGAQRALADRGALGLIWIDAHMDSHTFDTTQSGQLHGMPVASLLGRGHAALRAFGPPLPDLRPGDLCLIGVRSYEAGEAALLHQLGVRVYTMDEVRARGLRAVFDEALARVRARTAGFGVSVDLDALDPEEEPGVGSPVPGGIRCAELAAALARLRGDPDFIAMEIVEYNPYRDRDRATADAAGAFVEAVTPLASKPAR</sequence>
<keyword evidence="13" id="KW-1185">Reference proteome</keyword>
<dbReference type="HOGENOM" id="CLU_039478_6_2_4"/>
<dbReference type="InterPro" id="IPR023696">
    <property type="entry name" value="Ureohydrolase_dom_sf"/>
</dbReference>
<dbReference type="PROSITE" id="PS51409">
    <property type="entry name" value="ARGINASE_2"/>
    <property type="match status" value="1"/>
</dbReference>
<evidence type="ECO:0000256" key="2">
    <source>
        <dbReference type="ARBA" id="ARBA00005098"/>
    </source>
</evidence>
<dbReference type="UniPathway" id="UPA00158">
    <property type="reaction ID" value="UER00270"/>
</dbReference>
<dbReference type="STRING" id="292415.Tbd_0069"/>
<evidence type="ECO:0000256" key="9">
    <source>
        <dbReference type="ARBA" id="ARBA00047391"/>
    </source>
</evidence>
<evidence type="ECO:0000256" key="6">
    <source>
        <dbReference type="ARBA" id="ARBA00022723"/>
    </source>
</evidence>
<dbReference type="SUPFAM" id="SSF52768">
    <property type="entry name" value="Arginase/deacetylase"/>
    <property type="match status" value="1"/>
</dbReference>
<dbReference type="PANTHER" id="PTHR43782:SF3">
    <property type="entry name" value="ARGINASE"/>
    <property type="match status" value="1"/>
</dbReference>
<evidence type="ECO:0000256" key="1">
    <source>
        <dbReference type="ARBA" id="ARBA00001936"/>
    </source>
</evidence>
<evidence type="ECO:0000256" key="10">
    <source>
        <dbReference type="PROSITE-ProRule" id="PRU00742"/>
    </source>
</evidence>
<reference evidence="12 13" key="1">
    <citation type="journal article" date="2006" name="J. Bacteriol.">
        <title>The genome sequence of the obligately chemolithoautotrophic, facultatively anaerobic bacterium Thiobacillus denitrificans.</title>
        <authorList>
            <person name="Beller H.R."/>
            <person name="Chain P.S."/>
            <person name="Letain T.E."/>
            <person name="Chakicherla A."/>
            <person name="Larimer F.W."/>
            <person name="Richardson P.M."/>
            <person name="Coleman M.A."/>
            <person name="Wood A.P."/>
            <person name="Kelly D.P."/>
        </authorList>
    </citation>
    <scope>NUCLEOTIDE SEQUENCE [LARGE SCALE GENOMIC DNA]</scope>
    <source>
        <strain evidence="12 13">ATCC 25259</strain>
    </source>
</reference>
<dbReference type="Pfam" id="PF00491">
    <property type="entry name" value="Arginase"/>
    <property type="match status" value="1"/>
</dbReference>
<dbReference type="Proteomes" id="UP000008291">
    <property type="component" value="Chromosome"/>
</dbReference>
<dbReference type="PRINTS" id="PR00116">
    <property type="entry name" value="ARGINASE"/>
</dbReference>
<keyword evidence="8" id="KW-0464">Manganese</keyword>
<organism evidence="12 13">
    <name type="scientific">Thiobacillus denitrificans (strain ATCC 25259 / T1)</name>
    <dbReference type="NCBI Taxonomy" id="292415"/>
    <lineage>
        <taxon>Bacteria</taxon>
        <taxon>Pseudomonadati</taxon>
        <taxon>Pseudomonadota</taxon>
        <taxon>Betaproteobacteria</taxon>
        <taxon>Nitrosomonadales</taxon>
        <taxon>Thiobacillaceae</taxon>
        <taxon>Thiobacillus</taxon>
    </lineage>
</organism>
<evidence type="ECO:0000256" key="3">
    <source>
        <dbReference type="ARBA" id="ARBA00012168"/>
    </source>
</evidence>
<dbReference type="InterPro" id="IPR006035">
    <property type="entry name" value="Ureohydrolase"/>
</dbReference>
<accession>Q3SMM1</accession>
<dbReference type="GO" id="GO:0000050">
    <property type="term" value="P:urea cycle"/>
    <property type="evidence" value="ECO:0007669"/>
    <property type="project" value="UniProtKB-UniPathway"/>
</dbReference>
<proteinExistence type="inferred from homology"/>
<comment type="similarity">
    <text evidence="10 11">Belongs to the arginase family.</text>
</comment>
<dbReference type="OrthoDB" id="9789727at2"/>
<dbReference type="GO" id="GO:0005829">
    <property type="term" value="C:cytosol"/>
    <property type="evidence" value="ECO:0007669"/>
    <property type="project" value="TreeGrafter"/>
</dbReference>
<dbReference type="InterPro" id="IPR020855">
    <property type="entry name" value="Ureohydrolase_Mn_BS"/>
</dbReference>
<gene>
    <name evidence="12" type="ordered locus">Tbd_0069</name>
</gene>
<evidence type="ECO:0000313" key="13">
    <source>
        <dbReference type="Proteomes" id="UP000008291"/>
    </source>
</evidence>
<comment type="catalytic activity">
    <reaction evidence="9">
        <text>L-arginine + H2O = urea + L-ornithine</text>
        <dbReference type="Rhea" id="RHEA:20569"/>
        <dbReference type="ChEBI" id="CHEBI:15377"/>
        <dbReference type="ChEBI" id="CHEBI:16199"/>
        <dbReference type="ChEBI" id="CHEBI:32682"/>
        <dbReference type="ChEBI" id="CHEBI:46911"/>
        <dbReference type="EC" id="3.5.3.1"/>
    </reaction>
</comment>
<dbReference type="EMBL" id="CP000116">
    <property type="protein sequence ID" value="AAZ96022.1"/>
    <property type="molecule type" value="Genomic_DNA"/>
</dbReference>